<comment type="caution">
    <text evidence="1">The sequence shown here is derived from an EMBL/GenBank/DDBJ whole genome shotgun (WGS) entry which is preliminary data.</text>
</comment>
<proteinExistence type="predicted"/>
<reference evidence="1" key="1">
    <citation type="journal article" date="2019" name="Sci. Rep.">
        <title>Draft genome of Tanacetum cinerariifolium, the natural source of mosquito coil.</title>
        <authorList>
            <person name="Yamashiro T."/>
            <person name="Shiraishi A."/>
            <person name="Satake H."/>
            <person name="Nakayama K."/>
        </authorList>
    </citation>
    <scope>NUCLEOTIDE SEQUENCE</scope>
</reference>
<accession>A0A699XKS7</accession>
<gene>
    <name evidence="1" type="ORF">Tci_930597</name>
</gene>
<protein>
    <submittedName>
        <fullName evidence="1">Uncharacterized protein</fullName>
    </submittedName>
</protein>
<organism evidence="1">
    <name type="scientific">Tanacetum cinerariifolium</name>
    <name type="common">Dalmatian daisy</name>
    <name type="synonym">Chrysanthemum cinerariifolium</name>
    <dbReference type="NCBI Taxonomy" id="118510"/>
    <lineage>
        <taxon>Eukaryota</taxon>
        <taxon>Viridiplantae</taxon>
        <taxon>Streptophyta</taxon>
        <taxon>Embryophyta</taxon>
        <taxon>Tracheophyta</taxon>
        <taxon>Spermatophyta</taxon>
        <taxon>Magnoliopsida</taxon>
        <taxon>eudicotyledons</taxon>
        <taxon>Gunneridae</taxon>
        <taxon>Pentapetalae</taxon>
        <taxon>asterids</taxon>
        <taxon>campanulids</taxon>
        <taxon>Asterales</taxon>
        <taxon>Asteraceae</taxon>
        <taxon>Asteroideae</taxon>
        <taxon>Anthemideae</taxon>
        <taxon>Anthemidinae</taxon>
        <taxon>Tanacetum</taxon>
    </lineage>
</organism>
<evidence type="ECO:0000313" key="1">
    <source>
        <dbReference type="EMBL" id="GFD58628.1"/>
    </source>
</evidence>
<feature type="non-terminal residue" evidence="1">
    <location>
        <position position="1"/>
    </location>
</feature>
<sequence length="67" mass="7857">LKLNARMELHEAWHYLLQQITCRRKRSIDAQLTPDAPVLLLIDFIDGDFKFAKYRANSGQKSLTLQR</sequence>
<dbReference type="AlphaFoldDB" id="A0A699XKS7"/>
<feature type="non-terminal residue" evidence="1">
    <location>
        <position position="67"/>
    </location>
</feature>
<name>A0A699XKS7_TANCI</name>
<dbReference type="EMBL" id="BKCJ011855334">
    <property type="protein sequence ID" value="GFD58628.1"/>
    <property type="molecule type" value="Genomic_DNA"/>
</dbReference>